<keyword evidence="1" id="KW-1133">Transmembrane helix</keyword>
<dbReference type="AlphaFoldDB" id="A0A2I0R2H9"/>
<gene>
    <name evidence="2" type="ORF">CW751_08475</name>
</gene>
<keyword evidence="3" id="KW-1185">Reference proteome</keyword>
<feature type="transmembrane region" description="Helical" evidence="1">
    <location>
        <begin position="37"/>
        <end position="61"/>
    </location>
</feature>
<dbReference type="Proteomes" id="UP000236654">
    <property type="component" value="Unassembled WGS sequence"/>
</dbReference>
<organism evidence="2 3">
    <name type="scientific">Brumimicrobium salinarum</name>
    <dbReference type="NCBI Taxonomy" id="2058658"/>
    <lineage>
        <taxon>Bacteria</taxon>
        <taxon>Pseudomonadati</taxon>
        <taxon>Bacteroidota</taxon>
        <taxon>Flavobacteriia</taxon>
        <taxon>Flavobacteriales</taxon>
        <taxon>Crocinitomicaceae</taxon>
        <taxon>Brumimicrobium</taxon>
    </lineage>
</organism>
<proteinExistence type="predicted"/>
<dbReference type="RefSeq" id="WP_101334575.1">
    <property type="nucleotide sequence ID" value="NZ_PJNI01000008.1"/>
</dbReference>
<accession>A0A2I0R2H9</accession>
<evidence type="ECO:0000313" key="3">
    <source>
        <dbReference type="Proteomes" id="UP000236654"/>
    </source>
</evidence>
<feature type="transmembrane region" description="Helical" evidence="1">
    <location>
        <begin position="67"/>
        <end position="89"/>
    </location>
</feature>
<sequence length="93" mass="10237">MIQVDQLLPCSFKSTLGIECFGCGTQRSFLALLQGDVLTSFLLNPGVITMIITIIFLISAYFRKPKWIVRIATIGALSTAFGMIGNFIFKMIA</sequence>
<dbReference type="Pfam" id="PF10825">
    <property type="entry name" value="DUF2752"/>
    <property type="match status" value="1"/>
</dbReference>
<evidence type="ECO:0000256" key="1">
    <source>
        <dbReference type="SAM" id="Phobius"/>
    </source>
</evidence>
<dbReference type="EMBL" id="PJNI01000008">
    <property type="protein sequence ID" value="PKR80793.1"/>
    <property type="molecule type" value="Genomic_DNA"/>
</dbReference>
<dbReference type="InterPro" id="IPR021215">
    <property type="entry name" value="DUF2752"/>
</dbReference>
<keyword evidence="1" id="KW-0812">Transmembrane</keyword>
<evidence type="ECO:0000313" key="2">
    <source>
        <dbReference type="EMBL" id="PKR80793.1"/>
    </source>
</evidence>
<reference evidence="2 3" key="1">
    <citation type="submission" date="2017-12" db="EMBL/GenBank/DDBJ databases">
        <title>The draft genome sequence of Brumimicrobium saltpan LHR20.</title>
        <authorList>
            <person name="Do Z.-J."/>
            <person name="Luo H.-R."/>
        </authorList>
    </citation>
    <scope>NUCLEOTIDE SEQUENCE [LARGE SCALE GENOMIC DNA]</scope>
    <source>
        <strain evidence="2 3">LHR20</strain>
    </source>
</reference>
<dbReference type="OrthoDB" id="9815897at2"/>
<evidence type="ECO:0008006" key="4">
    <source>
        <dbReference type="Google" id="ProtNLM"/>
    </source>
</evidence>
<protein>
    <recommendedName>
        <fullName evidence="4">DUF2752 domain-containing protein</fullName>
    </recommendedName>
</protein>
<name>A0A2I0R2H9_9FLAO</name>
<comment type="caution">
    <text evidence="2">The sequence shown here is derived from an EMBL/GenBank/DDBJ whole genome shotgun (WGS) entry which is preliminary data.</text>
</comment>
<keyword evidence="1" id="KW-0472">Membrane</keyword>